<dbReference type="Proteomes" id="UP000054740">
    <property type="component" value="Unassembled WGS sequence"/>
</dbReference>
<keyword evidence="6" id="KW-1185">Reference proteome</keyword>
<protein>
    <submittedName>
        <fullName evidence="5">Fimbrial protein</fullName>
    </submittedName>
</protein>
<dbReference type="Gene3D" id="2.60.40.1090">
    <property type="entry name" value="Fimbrial-type adhesion domain"/>
    <property type="match status" value="1"/>
</dbReference>
<dbReference type="Pfam" id="PF00419">
    <property type="entry name" value="Fimbrial"/>
    <property type="match status" value="1"/>
</dbReference>
<dbReference type="Pfam" id="PF22003">
    <property type="entry name" value="MrkDrd"/>
    <property type="match status" value="1"/>
</dbReference>
<feature type="signal peptide" evidence="2">
    <location>
        <begin position="1"/>
        <end position="31"/>
    </location>
</feature>
<keyword evidence="1 2" id="KW-0732">Signal</keyword>
<proteinExistence type="predicted"/>
<dbReference type="PANTHER" id="PTHR33420:SF3">
    <property type="entry name" value="FIMBRIAL SUBUNIT ELFA"/>
    <property type="match status" value="1"/>
</dbReference>
<accession>A0A158HT73</accession>
<dbReference type="RefSeq" id="WP_053569566.1">
    <property type="nucleotide sequence ID" value="NZ_FCNY02000009.1"/>
</dbReference>
<dbReference type="GO" id="GO:0009289">
    <property type="term" value="C:pilus"/>
    <property type="evidence" value="ECO:0007669"/>
    <property type="project" value="InterPro"/>
</dbReference>
<dbReference type="InterPro" id="IPR050263">
    <property type="entry name" value="Bact_Fimbrial_Adh_Pro"/>
</dbReference>
<dbReference type="GO" id="GO:0043709">
    <property type="term" value="P:cell adhesion involved in single-species biofilm formation"/>
    <property type="evidence" value="ECO:0007669"/>
    <property type="project" value="TreeGrafter"/>
</dbReference>
<evidence type="ECO:0000256" key="1">
    <source>
        <dbReference type="ARBA" id="ARBA00022729"/>
    </source>
</evidence>
<dbReference type="SUPFAM" id="SSF49401">
    <property type="entry name" value="Bacterial adhesins"/>
    <property type="match status" value="1"/>
</dbReference>
<organism evidence="5 6">
    <name type="scientific">Caballeronia cordobensis</name>
    <name type="common">Burkholderia cordobensis</name>
    <dbReference type="NCBI Taxonomy" id="1353886"/>
    <lineage>
        <taxon>Bacteria</taxon>
        <taxon>Pseudomonadati</taxon>
        <taxon>Pseudomonadota</taxon>
        <taxon>Betaproteobacteria</taxon>
        <taxon>Burkholderiales</taxon>
        <taxon>Burkholderiaceae</taxon>
        <taxon>Caballeronia</taxon>
    </lineage>
</organism>
<evidence type="ECO:0000256" key="2">
    <source>
        <dbReference type="SAM" id="SignalP"/>
    </source>
</evidence>
<dbReference type="InterPro" id="IPR054160">
    <property type="entry name" value="MrkD_recept-bd"/>
</dbReference>
<name>A0A158HT73_CABCO</name>
<evidence type="ECO:0000313" key="6">
    <source>
        <dbReference type="Proteomes" id="UP000054740"/>
    </source>
</evidence>
<evidence type="ECO:0000259" key="4">
    <source>
        <dbReference type="Pfam" id="PF22003"/>
    </source>
</evidence>
<dbReference type="InterPro" id="IPR008966">
    <property type="entry name" value="Adhesion_dom_sf"/>
</dbReference>
<dbReference type="Gene3D" id="2.60.40.3310">
    <property type="match status" value="1"/>
</dbReference>
<reference evidence="6" key="1">
    <citation type="submission" date="2016-01" db="EMBL/GenBank/DDBJ databases">
        <authorList>
            <person name="Peeters C."/>
        </authorList>
    </citation>
    <scope>NUCLEOTIDE SEQUENCE [LARGE SCALE GENOMIC DNA]</scope>
</reference>
<dbReference type="EMBL" id="FCNY02000009">
    <property type="protein sequence ID" value="SAL47572.1"/>
    <property type="molecule type" value="Genomic_DNA"/>
</dbReference>
<dbReference type="InterPro" id="IPR036937">
    <property type="entry name" value="Adhesion_dom_fimbrial_sf"/>
</dbReference>
<sequence>MNLLKYVFSSTVRRLACCLAVLSLLPASAWAAWSCNATGSPVTLQLPASVAVARDLPVGTMLTNWVSSINNQNIFTCTSSSTYVGISFWYAGMITVAPIGMTVKYNGIDFPVYSTNVPGVGIAMGGYAKANGKGNANPAPYSFWSVNNASGTNYGLGGQLIVALVKTGDITPGTVSGGVVSSARVFTGVSTFSSGSLVSDPPGVDYSITPVVITVLTCQTPDVEIPMGIHGPDLPSVGSLSNNPAAFNIGLKNCPGGTAVPGTQVGLINSIQYKIDPSNGTVPGFSNVAALSGNPSAGGVGIQLFDSTGAVFPLGVNQTLSGFNSTAGGNYTIPLTARYYRTGTLTTGPANTTMTVTMTYL</sequence>
<gene>
    <name evidence="5" type="ORF">AWB70_03777</name>
</gene>
<dbReference type="AlphaFoldDB" id="A0A158HT73"/>
<feature type="domain" description="Fimbrial-type adhesion" evidence="3">
    <location>
        <begin position="224"/>
        <end position="360"/>
    </location>
</feature>
<evidence type="ECO:0000259" key="3">
    <source>
        <dbReference type="Pfam" id="PF00419"/>
    </source>
</evidence>
<dbReference type="InterPro" id="IPR000259">
    <property type="entry name" value="Adhesion_dom_fimbrial"/>
</dbReference>
<evidence type="ECO:0000313" key="5">
    <source>
        <dbReference type="EMBL" id="SAL47572.1"/>
    </source>
</evidence>
<feature type="domain" description="MrkD-like receptor binding" evidence="4">
    <location>
        <begin position="50"/>
        <end position="180"/>
    </location>
</feature>
<dbReference type="PANTHER" id="PTHR33420">
    <property type="entry name" value="FIMBRIAL SUBUNIT ELFA-RELATED"/>
    <property type="match status" value="1"/>
</dbReference>
<feature type="chain" id="PRO_5011117316" evidence="2">
    <location>
        <begin position="32"/>
        <end position="361"/>
    </location>
</feature>